<protein>
    <submittedName>
        <fullName evidence="1">Uncharacterized protein</fullName>
    </submittedName>
</protein>
<evidence type="ECO:0000313" key="2">
    <source>
        <dbReference type="Proteomes" id="UP001500506"/>
    </source>
</evidence>
<keyword evidence="2" id="KW-1185">Reference proteome</keyword>
<comment type="caution">
    <text evidence="1">The sequence shown here is derived from an EMBL/GenBank/DDBJ whole genome shotgun (WGS) entry which is preliminary data.</text>
</comment>
<name>A0ABP4WME0_9MICO</name>
<dbReference type="EMBL" id="BAAANH010000002">
    <property type="protein sequence ID" value="GAA1755223.1"/>
    <property type="molecule type" value="Genomic_DNA"/>
</dbReference>
<evidence type="ECO:0000313" key="1">
    <source>
        <dbReference type="EMBL" id="GAA1755223.1"/>
    </source>
</evidence>
<proteinExistence type="predicted"/>
<dbReference type="Proteomes" id="UP001500506">
    <property type="component" value="Unassembled WGS sequence"/>
</dbReference>
<accession>A0ABP4WME0</accession>
<organism evidence="1 2">
    <name type="scientific">Agromyces humatus</name>
    <dbReference type="NCBI Taxonomy" id="279573"/>
    <lineage>
        <taxon>Bacteria</taxon>
        <taxon>Bacillati</taxon>
        <taxon>Actinomycetota</taxon>
        <taxon>Actinomycetes</taxon>
        <taxon>Micrococcales</taxon>
        <taxon>Microbacteriaceae</taxon>
        <taxon>Agromyces</taxon>
    </lineage>
</organism>
<sequence length="63" mass="7218">MRVERGAWGASKLFERVFEWYVTERRHANARIGIRVQSAGAVSGQLAVDREYVSRRVRAARNA</sequence>
<gene>
    <name evidence="1" type="ORF">GCM10009747_11650</name>
</gene>
<reference evidence="2" key="1">
    <citation type="journal article" date="2019" name="Int. J. Syst. Evol. Microbiol.">
        <title>The Global Catalogue of Microorganisms (GCM) 10K type strain sequencing project: providing services to taxonomists for standard genome sequencing and annotation.</title>
        <authorList>
            <consortium name="The Broad Institute Genomics Platform"/>
            <consortium name="The Broad Institute Genome Sequencing Center for Infectious Disease"/>
            <person name="Wu L."/>
            <person name="Ma J."/>
        </authorList>
    </citation>
    <scope>NUCLEOTIDE SEQUENCE [LARGE SCALE GENOMIC DNA]</scope>
    <source>
        <strain evidence="2">JCM 14319</strain>
    </source>
</reference>